<evidence type="ECO:0000256" key="4">
    <source>
        <dbReference type="ARBA" id="ARBA00022553"/>
    </source>
</evidence>
<dbReference type="PANTHER" id="PTHR11098:SF8">
    <property type="entry name" value="NICOTINATE PHOSPHORIBOSYLTRANSFERASE PNCB1"/>
    <property type="match status" value="1"/>
</dbReference>
<evidence type="ECO:0000256" key="5">
    <source>
        <dbReference type="ARBA" id="ARBA00022598"/>
    </source>
</evidence>
<keyword evidence="12" id="KW-0328">Glycosyltransferase</keyword>
<evidence type="ECO:0000259" key="10">
    <source>
        <dbReference type="Pfam" id="PF04095"/>
    </source>
</evidence>
<evidence type="ECO:0000313" key="12">
    <source>
        <dbReference type="EMBL" id="GAA2087347.1"/>
    </source>
</evidence>
<sequence length="445" mass="46949">MSVLTAGPQTSALLTDMYELTMLQASMQSGTAHRRSIFEVFGRRLPAGRRYGVVAGTGRVLELLQDFRFGADQLRFLADRRIVGEDALDYLREYRFTGTVRGYAEGEVYFPGSPLMTVEGTFADAVVLETMILSVLNHDTAVASAASRMSNAAGGRPLAEMGSRRTHEIAAVAAARAAAVAGFTATSNLEAGMAYGIPTLGTSAHSFTLVHDTERQAFEAQVAALGEDTTLLLDTYDVDTALRTAIEVAGTRLGGVRIDSGDLGIQAAEVRAKLDELGAVDTTITVTSDLDEYAIAALAAAPVDSYGVGTRVVTGSGHPTANLVYKLVAREGEPGPDGTAEWVSVAKTSAAKGSRGGRKQAVRVLDSGIATEEAIGIPQLPADLDDGRELLVDLVRDGEIDAAFTGAEGVRRAQERHAASVAELPRTARRLQDGEPALPTVFYTS</sequence>
<evidence type="ECO:0000259" key="11">
    <source>
        <dbReference type="Pfam" id="PF17767"/>
    </source>
</evidence>
<evidence type="ECO:0000313" key="13">
    <source>
        <dbReference type="Proteomes" id="UP001500984"/>
    </source>
</evidence>
<dbReference type="Gene3D" id="3.20.20.70">
    <property type="entry name" value="Aldolase class I"/>
    <property type="match status" value="1"/>
</dbReference>
<accession>A0ABP5HUV1</accession>
<dbReference type="InterPro" id="IPR036068">
    <property type="entry name" value="Nicotinate_pribotase-like_C"/>
</dbReference>
<keyword evidence="7 9" id="KW-0808">Transferase</keyword>
<evidence type="ECO:0000256" key="7">
    <source>
        <dbReference type="ARBA" id="ARBA00022679"/>
    </source>
</evidence>
<dbReference type="InterPro" id="IPR013785">
    <property type="entry name" value="Aldolase_TIM"/>
</dbReference>
<feature type="domain" description="Nicotinate phosphoribosyltransferase N-terminal" evidence="11">
    <location>
        <begin position="13"/>
        <end position="137"/>
    </location>
</feature>
<evidence type="ECO:0000256" key="2">
    <source>
        <dbReference type="ARBA" id="ARBA00010897"/>
    </source>
</evidence>
<dbReference type="NCBIfam" id="TIGR01513">
    <property type="entry name" value="NAPRTase_put"/>
    <property type="match status" value="1"/>
</dbReference>
<protein>
    <recommendedName>
        <fullName evidence="3 9">Nicotinate phosphoribosyltransferase</fullName>
        <ecNumber evidence="3 9">6.3.4.21</ecNumber>
    </recommendedName>
</protein>
<dbReference type="EC" id="6.3.4.21" evidence="3 9"/>
<dbReference type="RefSeq" id="WP_344334428.1">
    <property type="nucleotide sequence ID" value="NZ_BAAAPZ010000001.1"/>
</dbReference>
<comment type="pathway">
    <text evidence="1 9">Cofactor biosynthesis; NAD(+) biosynthesis; nicotinate D-ribonucleotide from nicotinate: step 1/1.</text>
</comment>
<comment type="function">
    <text evidence="9">Catalyzes the first step in the biosynthesis of NAD from nicotinic acid, the ATP-dependent synthesis of beta-nicotinate D-ribonucleotide from nicotinate and 5-phospho-D-ribose 1-phosphate.</text>
</comment>
<dbReference type="Pfam" id="PF04095">
    <property type="entry name" value="NAPRTase"/>
    <property type="match status" value="1"/>
</dbReference>
<organism evidence="12 13">
    <name type="scientific">Brevibacterium salitolerans</name>
    <dbReference type="NCBI Taxonomy" id="1403566"/>
    <lineage>
        <taxon>Bacteria</taxon>
        <taxon>Bacillati</taxon>
        <taxon>Actinomycetota</taxon>
        <taxon>Actinomycetes</taxon>
        <taxon>Micrococcales</taxon>
        <taxon>Brevibacteriaceae</taxon>
        <taxon>Brevibacterium</taxon>
    </lineage>
</organism>
<evidence type="ECO:0000256" key="3">
    <source>
        <dbReference type="ARBA" id="ARBA00013236"/>
    </source>
</evidence>
<dbReference type="SUPFAM" id="SSF51690">
    <property type="entry name" value="Nicotinate/Quinolinate PRTase C-terminal domain-like"/>
    <property type="match status" value="1"/>
</dbReference>
<comment type="similarity">
    <text evidence="2 9">Belongs to the NAPRTase family.</text>
</comment>
<keyword evidence="5 9" id="KW-0436">Ligase</keyword>
<dbReference type="Gene3D" id="3.20.140.10">
    <property type="entry name" value="nicotinate phosphoribosyltransferase"/>
    <property type="match status" value="1"/>
</dbReference>
<proteinExistence type="inferred from homology"/>
<comment type="catalytic activity">
    <reaction evidence="8 9">
        <text>5-phospho-alpha-D-ribose 1-diphosphate + nicotinate + ATP + H2O = nicotinate beta-D-ribonucleotide + ADP + phosphate + diphosphate</text>
        <dbReference type="Rhea" id="RHEA:36163"/>
        <dbReference type="ChEBI" id="CHEBI:15377"/>
        <dbReference type="ChEBI" id="CHEBI:30616"/>
        <dbReference type="ChEBI" id="CHEBI:32544"/>
        <dbReference type="ChEBI" id="CHEBI:33019"/>
        <dbReference type="ChEBI" id="CHEBI:43474"/>
        <dbReference type="ChEBI" id="CHEBI:57502"/>
        <dbReference type="ChEBI" id="CHEBI:58017"/>
        <dbReference type="ChEBI" id="CHEBI:456216"/>
        <dbReference type="EC" id="6.3.4.21"/>
    </reaction>
</comment>
<dbReference type="EMBL" id="BAAAPZ010000001">
    <property type="protein sequence ID" value="GAA2087347.1"/>
    <property type="molecule type" value="Genomic_DNA"/>
</dbReference>
<dbReference type="NCBIfam" id="NF009131">
    <property type="entry name" value="PRK12484.1"/>
    <property type="match status" value="1"/>
</dbReference>
<evidence type="ECO:0000256" key="6">
    <source>
        <dbReference type="ARBA" id="ARBA00022642"/>
    </source>
</evidence>
<dbReference type="InterPro" id="IPR006405">
    <property type="entry name" value="Nic_PRibTrfase_pncB"/>
</dbReference>
<evidence type="ECO:0000256" key="1">
    <source>
        <dbReference type="ARBA" id="ARBA00004952"/>
    </source>
</evidence>
<keyword evidence="6 9" id="KW-0662">Pyridine nucleotide biosynthesis</keyword>
<feature type="domain" description="Nicotinate/nicotinamide phosphoribosyltransferase" evidence="10">
    <location>
        <begin position="158"/>
        <end position="318"/>
    </location>
</feature>
<keyword evidence="4" id="KW-0597">Phosphoprotein</keyword>
<dbReference type="Proteomes" id="UP001500984">
    <property type="component" value="Unassembled WGS sequence"/>
</dbReference>
<dbReference type="InterPro" id="IPR007229">
    <property type="entry name" value="Nic_PRibTrfase-Fam"/>
</dbReference>
<dbReference type="PANTHER" id="PTHR11098">
    <property type="entry name" value="NICOTINATE PHOSPHORIBOSYLTRANSFERASE"/>
    <property type="match status" value="1"/>
</dbReference>
<dbReference type="InterPro" id="IPR040727">
    <property type="entry name" value="NAPRTase_N"/>
</dbReference>
<dbReference type="NCBIfam" id="NF006698">
    <property type="entry name" value="PRK09243.1-5"/>
    <property type="match status" value="1"/>
</dbReference>
<dbReference type="InterPro" id="IPR041525">
    <property type="entry name" value="N/Namide_PRibTrfase"/>
</dbReference>
<comment type="PTM">
    <text evidence="9">Transiently phosphorylated on a His residue during the reaction cycle. Phosphorylation strongly increases the affinity for substrates and increases the rate of nicotinate D-ribonucleotide production. Dephosphorylation regenerates the low-affinity form of the enzyme, leading to product release.</text>
</comment>
<evidence type="ECO:0000256" key="9">
    <source>
        <dbReference type="RuleBase" id="RU365100"/>
    </source>
</evidence>
<reference evidence="13" key="1">
    <citation type="journal article" date="2019" name="Int. J. Syst. Evol. Microbiol.">
        <title>The Global Catalogue of Microorganisms (GCM) 10K type strain sequencing project: providing services to taxonomists for standard genome sequencing and annotation.</title>
        <authorList>
            <consortium name="The Broad Institute Genomics Platform"/>
            <consortium name="The Broad Institute Genome Sequencing Center for Infectious Disease"/>
            <person name="Wu L."/>
            <person name="Ma J."/>
        </authorList>
    </citation>
    <scope>NUCLEOTIDE SEQUENCE [LARGE SCALE GENOMIC DNA]</scope>
    <source>
        <strain evidence="13">JCM 15900</strain>
    </source>
</reference>
<gene>
    <name evidence="12" type="ORF">GCM10009823_01740</name>
</gene>
<dbReference type="Pfam" id="PF17767">
    <property type="entry name" value="NAPRTase_N"/>
    <property type="match status" value="1"/>
</dbReference>
<dbReference type="PIRSF" id="PIRSF000484">
    <property type="entry name" value="NAPRT"/>
    <property type="match status" value="1"/>
</dbReference>
<dbReference type="GO" id="GO:0016757">
    <property type="term" value="F:glycosyltransferase activity"/>
    <property type="evidence" value="ECO:0007669"/>
    <property type="project" value="UniProtKB-KW"/>
</dbReference>
<name>A0ABP5HUV1_9MICO</name>
<comment type="caution">
    <text evidence="12">The sequence shown here is derived from an EMBL/GenBank/DDBJ whole genome shotgun (WGS) entry which is preliminary data.</text>
</comment>
<evidence type="ECO:0000256" key="8">
    <source>
        <dbReference type="ARBA" id="ARBA00048668"/>
    </source>
</evidence>
<dbReference type="SUPFAM" id="SSF54675">
    <property type="entry name" value="Nicotinate/Quinolinate PRTase N-terminal domain-like"/>
    <property type="match status" value="1"/>
</dbReference>
<keyword evidence="13" id="KW-1185">Reference proteome</keyword>